<organism evidence="2 3">
    <name type="scientific">Brassica napus</name>
    <name type="common">Rape</name>
    <dbReference type="NCBI Taxonomy" id="3708"/>
    <lineage>
        <taxon>Eukaryota</taxon>
        <taxon>Viridiplantae</taxon>
        <taxon>Streptophyta</taxon>
        <taxon>Embryophyta</taxon>
        <taxon>Tracheophyta</taxon>
        <taxon>Spermatophyta</taxon>
        <taxon>Magnoliopsida</taxon>
        <taxon>eudicotyledons</taxon>
        <taxon>Gunneridae</taxon>
        <taxon>Pentapetalae</taxon>
        <taxon>rosids</taxon>
        <taxon>malvids</taxon>
        <taxon>Brassicales</taxon>
        <taxon>Brassicaceae</taxon>
        <taxon>Brassiceae</taxon>
        <taxon>Brassica</taxon>
    </lineage>
</organism>
<accession>A0ABQ8BN24</accession>
<keyword evidence="3" id="KW-1185">Reference proteome</keyword>
<evidence type="ECO:0000256" key="1">
    <source>
        <dbReference type="SAM" id="MobiDB-lite"/>
    </source>
</evidence>
<evidence type="ECO:0000313" key="3">
    <source>
        <dbReference type="Proteomes" id="UP000824890"/>
    </source>
</evidence>
<protein>
    <submittedName>
        <fullName evidence="2">Uncharacterized protein</fullName>
    </submittedName>
</protein>
<feature type="compositionally biased region" description="Basic residues" evidence="1">
    <location>
        <begin position="205"/>
        <end position="217"/>
    </location>
</feature>
<feature type="region of interest" description="Disordered" evidence="1">
    <location>
        <begin position="205"/>
        <end position="228"/>
    </location>
</feature>
<dbReference type="Proteomes" id="UP000824890">
    <property type="component" value="Unassembled WGS sequence"/>
</dbReference>
<evidence type="ECO:0000313" key="2">
    <source>
        <dbReference type="EMBL" id="KAH0906229.1"/>
    </source>
</evidence>
<feature type="compositionally biased region" description="Basic and acidic residues" evidence="1">
    <location>
        <begin position="218"/>
        <end position="228"/>
    </location>
</feature>
<sequence length="228" mass="26139">MTLSGFNGGGRRRVLQPVILTVTETVTEREGSVEEEIDRRCGHELLQGRLFSCIYLSLRSRATSLRVVHHDYSPLYFHVPYVHGLLSFRDSFFSFFVSDRMLCCFHLLNQVSQNLQIELLVSHAHVISADSAKEEDDKHSFYSQSLRFLSLSTEVLTVMKGKISFITFVYYDCRNSGFVILDFVKSQLHHVDGLKTVRGLDGRFRRKKTSSNRSPHRSKSDGKLVTKT</sequence>
<reference evidence="2 3" key="1">
    <citation type="submission" date="2021-05" db="EMBL/GenBank/DDBJ databases">
        <title>Genome Assembly of Synthetic Allotetraploid Brassica napus Reveals Homoeologous Exchanges between Subgenomes.</title>
        <authorList>
            <person name="Davis J.T."/>
        </authorList>
    </citation>
    <scope>NUCLEOTIDE SEQUENCE [LARGE SCALE GENOMIC DNA]</scope>
    <source>
        <strain evidence="3">cv. Da-Ae</strain>
        <tissue evidence="2">Seedling</tissue>
    </source>
</reference>
<proteinExistence type="predicted"/>
<dbReference type="EMBL" id="JAGKQM010000010">
    <property type="protein sequence ID" value="KAH0906229.1"/>
    <property type="molecule type" value="Genomic_DNA"/>
</dbReference>
<gene>
    <name evidence="2" type="ORF">HID58_038056</name>
</gene>
<comment type="caution">
    <text evidence="2">The sequence shown here is derived from an EMBL/GenBank/DDBJ whole genome shotgun (WGS) entry which is preliminary data.</text>
</comment>
<name>A0ABQ8BN24_BRANA</name>